<dbReference type="Proteomes" id="UP000279029">
    <property type="component" value="Chromosome"/>
</dbReference>
<proteinExistence type="predicted"/>
<protein>
    <submittedName>
        <fullName evidence="1">Uncharacterized protein</fullName>
    </submittedName>
</protein>
<sequence length="44" mass="5117">MGSIGITYMKNGEGEKVYNFIEDMDYFFNIKQDKVELISKTVGY</sequence>
<name>A0A3P7PJM4_9FIRM</name>
<dbReference type="KEGG" id="cbar:PATL70BA_3235"/>
<gene>
    <name evidence="1" type="ORF">PATL70BA_3235</name>
</gene>
<dbReference type="AlphaFoldDB" id="A0A3P7PJM4"/>
<keyword evidence="2" id="KW-1185">Reference proteome</keyword>
<organism evidence="1 2">
    <name type="scientific">Petrocella atlantisensis</name>
    <dbReference type="NCBI Taxonomy" id="2173034"/>
    <lineage>
        <taxon>Bacteria</taxon>
        <taxon>Bacillati</taxon>
        <taxon>Bacillota</taxon>
        <taxon>Clostridia</taxon>
        <taxon>Lachnospirales</taxon>
        <taxon>Vallitaleaceae</taxon>
        <taxon>Petrocella</taxon>
    </lineage>
</organism>
<evidence type="ECO:0000313" key="2">
    <source>
        <dbReference type="Proteomes" id="UP000279029"/>
    </source>
</evidence>
<evidence type="ECO:0000313" key="1">
    <source>
        <dbReference type="EMBL" id="VDN49158.1"/>
    </source>
</evidence>
<dbReference type="EMBL" id="LR130778">
    <property type="protein sequence ID" value="VDN49158.1"/>
    <property type="molecule type" value="Genomic_DNA"/>
</dbReference>
<accession>A0A3P7PJM4</accession>
<reference evidence="1 2" key="1">
    <citation type="submission" date="2018-09" db="EMBL/GenBank/DDBJ databases">
        <authorList>
            <person name="Postec A."/>
        </authorList>
    </citation>
    <scope>NUCLEOTIDE SEQUENCE [LARGE SCALE GENOMIC DNA]</scope>
    <source>
        <strain evidence="1">70B-A</strain>
    </source>
</reference>